<dbReference type="AlphaFoldDB" id="A4FF19"/>
<evidence type="ECO:0000313" key="1">
    <source>
        <dbReference type="EMBL" id="CAM02644.1"/>
    </source>
</evidence>
<keyword evidence="2" id="KW-1185">Reference proteome</keyword>
<dbReference type="STRING" id="405948.SACE_3369"/>
<dbReference type="SUPFAM" id="SSF53822">
    <property type="entry name" value="Periplasmic binding protein-like I"/>
    <property type="match status" value="1"/>
</dbReference>
<dbReference type="EMBL" id="AM420293">
    <property type="protein sequence ID" value="CAM02644.1"/>
    <property type="molecule type" value="Genomic_DNA"/>
</dbReference>
<dbReference type="eggNOG" id="COG0683">
    <property type="taxonomic scope" value="Bacteria"/>
</dbReference>
<organism evidence="1 2">
    <name type="scientific">Saccharopolyspora erythraea (strain ATCC 11635 / DSM 40517 / JCM 4748 / NBRC 13426 / NCIMB 8594 / NRRL 2338)</name>
    <dbReference type="NCBI Taxonomy" id="405948"/>
    <lineage>
        <taxon>Bacteria</taxon>
        <taxon>Bacillati</taxon>
        <taxon>Actinomycetota</taxon>
        <taxon>Actinomycetes</taxon>
        <taxon>Pseudonocardiales</taxon>
        <taxon>Pseudonocardiaceae</taxon>
        <taxon>Saccharopolyspora</taxon>
    </lineage>
</organism>
<protein>
    <submittedName>
        <fullName evidence="1">Uncharacterized protein</fullName>
    </submittedName>
</protein>
<dbReference type="InterPro" id="IPR028082">
    <property type="entry name" value="Peripla_BP_I"/>
</dbReference>
<dbReference type="HOGENOM" id="CLU_122410_0_0_11"/>
<gene>
    <name evidence="1" type="ordered locus">SACE_3369</name>
</gene>
<dbReference type="Gene3D" id="3.40.50.2300">
    <property type="match status" value="1"/>
</dbReference>
<sequence length="169" mass="17247">MQALPSGRDGIVTGAEVGKVVELLRELEATLVNIGHGRDAGSAERAARFVRAWSAAGGEIGAVVSWPARAASWLKPACRLVAGGPDAWVVADEPTGWTGFGRRLAAVGGWRPDRTVAFAGLADPLLPAAVGAAATDGMRGAASDGSGWMFADGRLISRGTGGGTVTPWR</sequence>
<name>A4FF19_SACEN</name>
<evidence type="ECO:0000313" key="2">
    <source>
        <dbReference type="Proteomes" id="UP000006728"/>
    </source>
</evidence>
<dbReference type="Proteomes" id="UP000006728">
    <property type="component" value="Chromosome"/>
</dbReference>
<reference evidence="1 2" key="1">
    <citation type="journal article" date="2007" name="Nat. Biotechnol.">
        <title>Complete genome sequence of the erythromycin-producing bacterium Saccharopolyspora erythraea NRRL23338.</title>
        <authorList>
            <person name="Oliynyk M."/>
            <person name="Samborskyy M."/>
            <person name="Lester J.B."/>
            <person name="Mironenko T."/>
            <person name="Scott N."/>
            <person name="Dickens S."/>
            <person name="Haydock S.F."/>
            <person name="Leadlay P.F."/>
        </authorList>
    </citation>
    <scope>NUCLEOTIDE SEQUENCE [LARGE SCALE GENOMIC DNA]</scope>
    <source>
        <strain evidence="2">ATCC 11635 / DSM 40517 / JCM 4748 / NBRC 13426 / NCIMB 8594 / NRRL 2338</strain>
    </source>
</reference>
<dbReference type="KEGG" id="sen:SACE_3369"/>
<accession>A4FF19</accession>
<proteinExistence type="predicted"/>